<dbReference type="EMBL" id="LAZR01013761">
    <property type="protein sequence ID" value="KKM20470.1"/>
    <property type="molecule type" value="Genomic_DNA"/>
</dbReference>
<reference evidence="1" key="1">
    <citation type="journal article" date="2015" name="Nature">
        <title>Complex archaea that bridge the gap between prokaryotes and eukaryotes.</title>
        <authorList>
            <person name="Spang A."/>
            <person name="Saw J.H."/>
            <person name="Jorgensen S.L."/>
            <person name="Zaremba-Niedzwiedzka K."/>
            <person name="Martijn J."/>
            <person name="Lind A.E."/>
            <person name="van Eijk R."/>
            <person name="Schleper C."/>
            <person name="Guy L."/>
            <person name="Ettema T.J."/>
        </authorList>
    </citation>
    <scope>NUCLEOTIDE SEQUENCE</scope>
</reference>
<sequence length="59" mass="6242">MKLSGANITVPLARRIVGLPGHKKSSFNRCVGGQLTGTHGNYAARIENFTKAAKSCKGK</sequence>
<gene>
    <name evidence="1" type="ORF">LCGC14_1645220</name>
</gene>
<accession>A0A0F9KYA7</accession>
<proteinExistence type="predicted"/>
<comment type="caution">
    <text evidence="1">The sequence shown here is derived from an EMBL/GenBank/DDBJ whole genome shotgun (WGS) entry which is preliminary data.</text>
</comment>
<name>A0A0F9KYA7_9ZZZZ</name>
<organism evidence="1">
    <name type="scientific">marine sediment metagenome</name>
    <dbReference type="NCBI Taxonomy" id="412755"/>
    <lineage>
        <taxon>unclassified sequences</taxon>
        <taxon>metagenomes</taxon>
        <taxon>ecological metagenomes</taxon>
    </lineage>
</organism>
<dbReference type="AlphaFoldDB" id="A0A0F9KYA7"/>
<protein>
    <submittedName>
        <fullName evidence="1">Uncharacterized protein</fullName>
    </submittedName>
</protein>
<evidence type="ECO:0000313" key="1">
    <source>
        <dbReference type="EMBL" id="KKM20470.1"/>
    </source>
</evidence>